<dbReference type="HAMAP" id="MF_00449">
    <property type="entry name" value="RAD50"/>
    <property type="match status" value="1"/>
</dbReference>
<sequence length="885" mass="104100">MRIEKLIIKDFRSHRLTKVSFTSGINLIVGQNGSGKSSLLDALLVGLYWPSKPKDLKKEDILRVDGQSTEITVFFEKDGISYQLHRNITRGVAFAKYHDGSSWKHATETSQKAVRDWMEKLVPYDVFLNAIYIRQGEIDAILESDESREKVVRQVLGLDKYENAYKNLLEVRKEIEQRIKSIEDYLKSTENLDELIGEMEKELSGALREINELSPQIPKLERELERVEKKLGELDELEKSLNSLRLEIKEREGNRKRLETRVEGLEKRIAEGEERLHELEEKVREFNELREKAELYLRLSNFRKRYTDEKARNEKLAENYRAQIEAIDERLAELSELEKRLGELEKEKKELERKLRRLEKDAKAYEDARSISSQLEGLKKRLKLSREEIGDLAKEIEDARKRKEEIQRELEEINEERGGLKNRVKERNRAIMELKKAKGKCPVCGRKLTEKHRKEIIEKYQAELKEVSLSLKELDERERKLRGELVRIEKVLKRERELIAAKELLDQISGLEERLKEYDLEKLGKRAEEYERVKGELNRLEGELESARTELEKVKALEKKRTLTEGKLRSVEEKLRKLDDELREMGFSGMEELDEKLAGLEPTYRRYLELKGAESELQRERKNLERLRTELEGVKRELDEENRTLKRLTEALAEKERLYSREEHERTREAFTSLREELAGKRARLEALERKRDETMENLGKLREEKERRREKARELDELRKARERVQELREKVRRYKAMLKEGALARVGDIASEIFEELTEEKYSGVTVKAEENRIRLGVLYNGREYGLGFLSGGERIALGLAFRLALSLYLAGEISLLILDEPTPYLDDERRRRLVDIMQRYLRKIPQVIVVSHDEELKDAADRVIRVSLENGVSVVKEVELGV</sequence>
<dbReference type="InterPro" id="IPR027417">
    <property type="entry name" value="P-loop_NTPase"/>
</dbReference>
<evidence type="ECO:0000256" key="3">
    <source>
        <dbReference type="ARBA" id="ARBA00022763"/>
    </source>
</evidence>
<dbReference type="GO" id="GO:0008270">
    <property type="term" value="F:zinc ion binding"/>
    <property type="evidence" value="ECO:0007669"/>
    <property type="project" value="UniProtKB-UniRule"/>
</dbReference>
<keyword evidence="2 9" id="KW-0547">Nucleotide-binding</keyword>
<comment type="domain">
    <text evidence="9">The two conserved Cys that bind zinc constitute the zinc-hook, which separates the large intramolecular coiled coil regions. The 2 Cys residues coordinate one molecule of zinc with the help of the 2 Cys residues of the zinc-hook of another Rad50 molecule, thereby forming a V-shaped homodimer.</text>
</comment>
<keyword evidence="6 9" id="KW-0067">ATP-binding</keyword>
<comment type="function">
    <text evidence="9">Part of the Rad50/Mre11 complex, which is involved in the early steps of DNA double-strand break (DSB) repair. The complex may facilitate opening of the processed DNA ends to aid in the recruitment of HerA and NurA. Rad50 controls the balance between DNA end bridging and DNA resection via ATP-dependent structural rearrangements of the Rad50/Mre11 complex.</text>
</comment>
<dbReference type="PANTHER" id="PTHR32114">
    <property type="entry name" value="ABC TRANSPORTER ABCH.3"/>
    <property type="match status" value="1"/>
</dbReference>
<feature type="domain" description="Zinc-hook" evidence="11">
    <location>
        <begin position="396"/>
        <end position="493"/>
    </location>
</feature>
<gene>
    <name evidence="9" type="primary">rad50</name>
    <name evidence="12" type="ORF">A3L01_07840</name>
</gene>
<keyword evidence="8 9" id="KW-0234">DNA repair</keyword>
<dbReference type="Proteomes" id="UP000250272">
    <property type="component" value="Chromosome"/>
</dbReference>
<comment type="similarity">
    <text evidence="9">Belongs to the SMC family. RAD50 subfamily.</text>
</comment>
<feature type="binding site" evidence="9">
    <location>
        <begin position="791"/>
        <end position="796"/>
    </location>
    <ligand>
        <name>ATP</name>
        <dbReference type="ChEBI" id="CHEBI:30616"/>
    </ligand>
</feature>
<keyword evidence="1 9" id="KW-0479">Metal-binding</keyword>
<evidence type="ECO:0000313" key="12">
    <source>
        <dbReference type="EMBL" id="ASJ05278.1"/>
    </source>
</evidence>
<dbReference type="SUPFAM" id="SSF75712">
    <property type="entry name" value="Rad50 coiled-coil Zn hook"/>
    <property type="match status" value="1"/>
</dbReference>
<dbReference type="InterPro" id="IPR038729">
    <property type="entry name" value="Rad50/SbcC_AAA"/>
</dbReference>
<feature type="coiled-coil region" evidence="9">
    <location>
        <begin position="457"/>
        <end position="581"/>
    </location>
</feature>
<evidence type="ECO:0000256" key="6">
    <source>
        <dbReference type="ARBA" id="ARBA00022840"/>
    </source>
</evidence>
<dbReference type="PROSITE" id="PS51131">
    <property type="entry name" value="ZN_HOOK"/>
    <property type="match status" value="1"/>
</dbReference>
<name>A0A2Z2MTH7_9EURY</name>
<feature type="binding site" evidence="9">
    <location>
        <position position="12"/>
    </location>
    <ligand>
        <name>ATP</name>
        <dbReference type="ChEBI" id="CHEBI:30616"/>
    </ligand>
</feature>
<evidence type="ECO:0000259" key="11">
    <source>
        <dbReference type="PROSITE" id="PS51131"/>
    </source>
</evidence>
<evidence type="ECO:0000256" key="4">
    <source>
        <dbReference type="ARBA" id="ARBA00022801"/>
    </source>
</evidence>
<evidence type="ECO:0000256" key="2">
    <source>
        <dbReference type="ARBA" id="ARBA00022741"/>
    </source>
</evidence>
<evidence type="ECO:0000256" key="9">
    <source>
        <dbReference type="HAMAP-Rule" id="MF_00449"/>
    </source>
</evidence>
<organism evidence="12 13">
    <name type="scientific">Thermococcus barossii</name>
    <dbReference type="NCBI Taxonomy" id="54077"/>
    <lineage>
        <taxon>Archaea</taxon>
        <taxon>Methanobacteriati</taxon>
        <taxon>Methanobacteriota</taxon>
        <taxon>Thermococci</taxon>
        <taxon>Thermococcales</taxon>
        <taxon>Thermococcaceae</taxon>
        <taxon>Thermococcus</taxon>
    </lineage>
</organism>
<dbReference type="PANTHER" id="PTHR32114:SF2">
    <property type="entry name" value="ABC TRANSPORTER ABCH.3"/>
    <property type="match status" value="1"/>
</dbReference>
<dbReference type="GeneID" id="33326678"/>
<dbReference type="EMBL" id="CP015101">
    <property type="protein sequence ID" value="ASJ05278.1"/>
    <property type="molecule type" value="Genomic_DNA"/>
</dbReference>
<feature type="binding site" evidence="9">
    <location>
        <begin position="32"/>
        <end position="38"/>
    </location>
    <ligand>
        <name>ATP</name>
        <dbReference type="ChEBI" id="CHEBI:30616"/>
    </ligand>
</feature>
<dbReference type="Gene3D" id="6.10.250.70">
    <property type="match status" value="1"/>
</dbReference>
<dbReference type="KEGG" id="tbs:A3L01_07840"/>
<keyword evidence="3 9" id="KW-0227">DNA damage</keyword>
<keyword evidence="4 9" id="KW-0378">Hydrolase</keyword>
<evidence type="ECO:0000256" key="7">
    <source>
        <dbReference type="ARBA" id="ARBA00023054"/>
    </source>
</evidence>
<reference evidence="12 13" key="1">
    <citation type="submission" date="2016-04" db="EMBL/GenBank/DDBJ databases">
        <title>Complete genome sequence of Thermococcus barossii type strain SHCK-94.</title>
        <authorList>
            <person name="Oger P.M."/>
        </authorList>
    </citation>
    <scope>NUCLEOTIDE SEQUENCE [LARGE SCALE GENOMIC DNA]</scope>
    <source>
        <strain evidence="12 13">SHCK-94</strain>
    </source>
</reference>
<evidence type="ECO:0000256" key="5">
    <source>
        <dbReference type="ARBA" id="ARBA00022833"/>
    </source>
</evidence>
<feature type="binding site" evidence="9 10">
    <location>
        <position position="441"/>
    </location>
    <ligand>
        <name>Zn(2+)</name>
        <dbReference type="ChEBI" id="CHEBI:29105"/>
    </ligand>
</feature>
<dbReference type="InterPro" id="IPR003593">
    <property type="entry name" value="AAA+_ATPase"/>
</dbReference>
<comment type="subunit">
    <text evidence="9">Homodimer. Forms a heterotetramer composed of two Mre11 subunits and two Rad50 subunits.</text>
</comment>
<evidence type="ECO:0000256" key="8">
    <source>
        <dbReference type="ARBA" id="ARBA00023204"/>
    </source>
</evidence>
<comment type="cofactor">
    <cofactor evidence="9">
        <name>Zn(2+)</name>
        <dbReference type="ChEBI" id="CHEBI:29105"/>
    </cofactor>
    <text evidence="9">Binds 1 zinc ion per homodimer.</text>
</comment>
<dbReference type="Pfam" id="PF13476">
    <property type="entry name" value="AAA_23"/>
    <property type="match status" value="1"/>
</dbReference>
<feature type="coiled-coil region" evidence="9">
    <location>
        <begin position="607"/>
        <end position="739"/>
    </location>
</feature>
<dbReference type="GO" id="GO:0016887">
    <property type="term" value="F:ATP hydrolysis activity"/>
    <property type="evidence" value="ECO:0007669"/>
    <property type="project" value="UniProtKB-UniRule"/>
</dbReference>
<keyword evidence="7 9" id="KW-0175">Coiled coil</keyword>
<keyword evidence="5 9" id="KW-0862">Zinc</keyword>
<proteinExistence type="inferred from homology"/>
<feature type="binding site" evidence="9 10">
    <location>
        <position position="444"/>
    </location>
    <ligand>
        <name>Zn(2+)</name>
        <dbReference type="ChEBI" id="CHEBI:29105"/>
    </ligand>
</feature>
<dbReference type="SUPFAM" id="SSF52540">
    <property type="entry name" value="P-loop containing nucleoside triphosphate hydrolases"/>
    <property type="match status" value="1"/>
</dbReference>
<dbReference type="RefSeq" id="WP_088865280.1">
    <property type="nucleotide sequence ID" value="NZ_CP015101.1"/>
</dbReference>
<dbReference type="OrthoDB" id="25344at2157"/>
<evidence type="ECO:0000256" key="10">
    <source>
        <dbReference type="PROSITE-ProRule" id="PRU00471"/>
    </source>
</evidence>
<dbReference type="Pfam" id="PF04423">
    <property type="entry name" value="Rad50_zn_hook"/>
    <property type="match status" value="1"/>
</dbReference>
<feature type="binding site" evidence="9">
    <location>
        <position position="135"/>
    </location>
    <ligand>
        <name>ATP</name>
        <dbReference type="ChEBI" id="CHEBI:30616"/>
    </ligand>
</feature>
<dbReference type="SMART" id="SM00382">
    <property type="entry name" value="AAA"/>
    <property type="match status" value="1"/>
</dbReference>
<dbReference type="GO" id="GO:0006302">
    <property type="term" value="P:double-strand break repair"/>
    <property type="evidence" value="ECO:0007669"/>
    <property type="project" value="UniProtKB-UniRule"/>
</dbReference>
<dbReference type="NCBIfam" id="NF003034">
    <property type="entry name" value="PRK03918.1"/>
    <property type="match status" value="1"/>
</dbReference>
<dbReference type="Gene3D" id="1.10.287.510">
    <property type="entry name" value="Helix hairpin bin"/>
    <property type="match status" value="1"/>
</dbReference>
<evidence type="ECO:0000256" key="1">
    <source>
        <dbReference type="ARBA" id="ARBA00022723"/>
    </source>
</evidence>
<accession>A0A2Z2MTH7</accession>
<dbReference type="GO" id="GO:0005524">
    <property type="term" value="F:ATP binding"/>
    <property type="evidence" value="ECO:0007669"/>
    <property type="project" value="UniProtKB-UniRule"/>
</dbReference>
<feature type="coiled-coil region" evidence="9">
    <location>
        <begin position="158"/>
        <end position="430"/>
    </location>
</feature>
<dbReference type="InterPro" id="IPR022982">
    <property type="entry name" value="Rad50_ATPase_archaeal"/>
</dbReference>
<dbReference type="Gene3D" id="3.40.50.300">
    <property type="entry name" value="P-loop containing nucleotide triphosphate hydrolases"/>
    <property type="match status" value="2"/>
</dbReference>
<keyword evidence="13" id="KW-1185">Reference proteome</keyword>
<dbReference type="InterPro" id="IPR013134">
    <property type="entry name" value="Zn_hook_RAD50"/>
</dbReference>
<protein>
    <recommendedName>
        <fullName evidence="9">DNA double-strand break repair Rad50 ATPase</fullName>
    </recommendedName>
</protein>
<evidence type="ECO:0000313" key="13">
    <source>
        <dbReference type="Proteomes" id="UP000250272"/>
    </source>
</evidence>
<dbReference type="AlphaFoldDB" id="A0A2Z2MTH7"/>